<dbReference type="InterPro" id="IPR003593">
    <property type="entry name" value="AAA+_ATPase"/>
</dbReference>
<feature type="domain" description="ABC transporter" evidence="4">
    <location>
        <begin position="6"/>
        <end position="253"/>
    </location>
</feature>
<dbReference type="CDD" id="cd03219">
    <property type="entry name" value="ABC_Mj1267_LivG_branched"/>
    <property type="match status" value="1"/>
</dbReference>
<dbReference type="Pfam" id="PF00005">
    <property type="entry name" value="ABC_tran"/>
    <property type="match status" value="1"/>
</dbReference>
<dbReference type="Proteomes" id="UP000008544">
    <property type="component" value="Chromosome"/>
</dbReference>
<keyword evidence="6" id="KW-1185">Reference proteome</keyword>
<evidence type="ECO:0000256" key="3">
    <source>
        <dbReference type="ARBA" id="ARBA00022840"/>
    </source>
</evidence>
<dbReference type="Pfam" id="PF12399">
    <property type="entry name" value="BCA_ABC_TP_C"/>
    <property type="match status" value="1"/>
</dbReference>
<dbReference type="GO" id="GO:0015808">
    <property type="term" value="P:L-alanine transport"/>
    <property type="evidence" value="ECO:0007669"/>
    <property type="project" value="TreeGrafter"/>
</dbReference>
<dbReference type="GO" id="GO:0005886">
    <property type="term" value="C:plasma membrane"/>
    <property type="evidence" value="ECO:0007669"/>
    <property type="project" value="TreeGrafter"/>
</dbReference>
<dbReference type="PROSITE" id="PS50893">
    <property type="entry name" value="ABC_TRANSPORTER_2"/>
    <property type="match status" value="1"/>
</dbReference>
<evidence type="ECO:0000313" key="5">
    <source>
        <dbReference type="EMBL" id="ACA59639.1"/>
    </source>
</evidence>
<dbReference type="GO" id="GO:0005304">
    <property type="term" value="F:L-valine transmembrane transporter activity"/>
    <property type="evidence" value="ECO:0007669"/>
    <property type="project" value="TreeGrafter"/>
</dbReference>
<dbReference type="PANTHER" id="PTHR45772:SF7">
    <property type="entry name" value="AMINO ACID ABC TRANSPORTER ATP-BINDING PROTEIN"/>
    <property type="match status" value="1"/>
</dbReference>
<accession>B1I3T8</accession>
<evidence type="ECO:0000259" key="4">
    <source>
        <dbReference type="PROSITE" id="PS50893"/>
    </source>
</evidence>
<keyword evidence="1" id="KW-0813">Transport</keyword>
<dbReference type="OrthoDB" id="9779136at2"/>
<evidence type="ECO:0000256" key="2">
    <source>
        <dbReference type="ARBA" id="ARBA00022741"/>
    </source>
</evidence>
<dbReference type="GO" id="GO:0015192">
    <property type="term" value="F:L-phenylalanine transmembrane transporter activity"/>
    <property type="evidence" value="ECO:0007669"/>
    <property type="project" value="TreeGrafter"/>
</dbReference>
<gene>
    <name evidence="5" type="ordered locus">Daud_1128</name>
</gene>
<organism evidence="5 6">
    <name type="scientific">Desulforudis audaxviator (strain MP104C)</name>
    <dbReference type="NCBI Taxonomy" id="477974"/>
    <lineage>
        <taxon>Bacteria</taxon>
        <taxon>Bacillati</taxon>
        <taxon>Bacillota</taxon>
        <taxon>Clostridia</taxon>
        <taxon>Thermoanaerobacterales</taxon>
        <taxon>Candidatus Desulforudaceae</taxon>
        <taxon>Candidatus Desulforudis</taxon>
    </lineage>
</organism>
<dbReference type="InterPro" id="IPR051120">
    <property type="entry name" value="ABC_AA/LPS_Transport"/>
</dbReference>
<dbReference type="InterPro" id="IPR017871">
    <property type="entry name" value="ABC_transporter-like_CS"/>
</dbReference>
<protein>
    <submittedName>
        <fullName evidence="5">ABC transporter related</fullName>
    </submittedName>
</protein>
<dbReference type="InterPro" id="IPR027417">
    <property type="entry name" value="P-loop_NTPase"/>
</dbReference>
<dbReference type="Gene3D" id="3.40.50.300">
    <property type="entry name" value="P-loop containing nucleotide triphosphate hydrolases"/>
    <property type="match status" value="1"/>
</dbReference>
<dbReference type="RefSeq" id="WP_012302225.1">
    <property type="nucleotide sequence ID" value="NC_010424.1"/>
</dbReference>
<dbReference type="InterPro" id="IPR003439">
    <property type="entry name" value="ABC_transporter-like_ATP-bd"/>
</dbReference>
<name>B1I3T8_DESAP</name>
<dbReference type="KEGG" id="dau:Daud_1128"/>
<dbReference type="HOGENOM" id="CLU_000604_1_2_9"/>
<sequence length="256" mass="28065">MSEVLLELESVTVNFGGLTAVHRLDMNIESGSIRALIGPNGAGKTTVFNVVTGIFRPTSGSIRFRGREITRLNPYDIAAAGIARTFQNIRLFKNASVLDNVKVGRHSRGKSNVLGALIRHPGFKAEERDTTEASLAALELVGLSRKKDELAKNLSYGEQRRLEIARGLVSEPALLLLDEPAAGMNPQEKQSLLQLIKRIQEQGITIFLVEHDMKFVMTLSQKITVLDYGREICTGTPAEVQADPRVIEAYLGKEVG</sequence>
<keyword evidence="2" id="KW-0547">Nucleotide-binding</keyword>
<proteinExistence type="predicted"/>
<keyword evidence="3" id="KW-0067">ATP-binding</keyword>
<dbReference type="SUPFAM" id="SSF52540">
    <property type="entry name" value="P-loop containing nucleoside triphosphate hydrolases"/>
    <property type="match status" value="1"/>
</dbReference>
<dbReference type="EMBL" id="CP000860">
    <property type="protein sequence ID" value="ACA59639.1"/>
    <property type="molecule type" value="Genomic_DNA"/>
</dbReference>
<dbReference type="SMART" id="SM00382">
    <property type="entry name" value="AAA"/>
    <property type="match status" value="1"/>
</dbReference>
<dbReference type="PANTHER" id="PTHR45772">
    <property type="entry name" value="CONSERVED COMPONENT OF ABC TRANSPORTER FOR NATURAL AMINO ACIDS-RELATED"/>
    <property type="match status" value="1"/>
</dbReference>
<dbReference type="AlphaFoldDB" id="B1I3T8"/>
<dbReference type="GO" id="GO:1903806">
    <property type="term" value="P:L-isoleucine import across plasma membrane"/>
    <property type="evidence" value="ECO:0007669"/>
    <property type="project" value="TreeGrafter"/>
</dbReference>
<dbReference type="GO" id="GO:0016887">
    <property type="term" value="F:ATP hydrolysis activity"/>
    <property type="evidence" value="ECO:0007669"/>
    <property type="project" value="InterPro"/>
</dbReference>
<dbReference type="GO" id="GO:0042941">
    <property type="term" value="P:D-alanine transmembrane transport"/>
    <property type="evidence" value="ECO:0007669"/>
    <property type="project" value="TreeGrafter"/>
</dbReference>
<reference evidence="6" key="1">
    <citation type="submission" date="2007-10" db="EMBL/GenBank/DDBJ databases">
        <title>Complete sequence of chromosome of Desulforudis audaxviator MP104C.</title>
        <authorList>
            <person name="Copeland A."/>
            <person name="Lucas S."/>
            <person name="Lapidus A."/>
            <person name="Barry K."/>
            <person name="Glavina del Rio T."/>
            <person name="Dalin E."/>
            <person name="Tice H."/>
            <person name="Bruce D."/>
            <person name="Pitluck S."/>
            <person name="Lowry S.R."/>
            <person name="Larimer F."/>
            <person name="Land M.L."/>
            <person name="Hauser L."/>
            <person name="Kyrpides N."/>
            <person name="Ivanova N.N."/>
            <person name="Richardson P."/>
        </authorList>
    </citation>
    <scope>NUCLEOTIDE SEQUENCE [LARGE SCALE GENOMIC DNA]</scope>
    <source>
        <strain evidence="6">MP104C</strain>
    </source>
</reference>
<dbReference type="GO" id="GO:0015188">
    <property type="term" value="F:L-isoleucine transmembrane transporter activity"/>
    <property type="evidence" value="ECO:0007669"/>
    <property type="project" value="TreeGrafter"/>
</dbReference>
<dbReference type="GO" id="GO:1903805">
    <property type="term" value="P:L-valine import across plasma membrane"/>
    <property type="evidence" value="ECO:0007669"/>
    <property type="project" value="TreeGrafter"/>
</dbReference>
<evidence type="ECO:0000256" key="1">
    <source>
        <dbReference type="ARBA" id="ARBA00022448"/>
    </source>
</evidence>
<dbReference type="STRING" id="477974.Daud_1128"/>
<dbReference type="GO" id="GO:0005524">
    <property type="term" value="F:ATP binding"/>
    <property type="evidence" value="ECO:0007669"/>
    <property type="project" value="UniProtKB-KW"/>
</dbReference>
<dbReference type="InterPro" id="IPR032823">
    <property type="entry name" value="BCA_ABC_TP_C"/>
</dbReference>
<dbReference type="PROSITE" id="PS00211">
    <property type="entry name" value="ABC_TRANSPORTER_1"/>
    <property type="match status" value="1"/>
</dbReference>
<dbReference type="FunFam" id="3.40.50.300:FF:000421">
    <property type="entry name" value="Branched-chain amino acid ABC transporter ATP-binding protein"/>
    <property type="match status" value="1"/>
</dbReference>
<dbReference type="eggNOG" id="COG0411">
    <property type="taxonomic scope" value="Bacteria"/>
</dbReference>
<reference evidence="5 6" key="2">
    <citation type="journal article" date="2008" name="Science">
        <title>Environmental genomics reveals a single-species ecosystem deep within Earth.</title>
        <authorList>
            <person name="Chivian D."/>
            <person name="Brodie E.L."/>
            <person name="Alm E.J."/>
            <person name="Culley D.E."/>
            <person name="Dehal P.S."/>
            <person name="Desantis T.Z."/>
            <person name="Gihring T.M."/>
            <person name="Lapidus A."/>
            <person name="Lin L.H."/>
            <person name="Lowry S.R."/>
            <person name="Moser D.P."/>
            <person name="Richardson P.M."/>
            <person name="Southam G."/>
            <person name="Wanger G."/>
            <person name="Pratt L.M."/>
            <person name="Andersen G.L."/>
            <person name="Hazen T.C."/>
            <person name="Brockman F.J."/>
            <person name="Arkin A.P."/>
            <person name="Onstott T.C."/>
        </authorList>
    </citation>
    <scope>NUCLEOTIDE SEQUENCE [LARGE SCALE GENOMIC DNA]</scope>
    <source>
        <strain evidence="5 6">MP104C</strain>
    </source>
</reference>
<evidence type="ECO:0000313" key="6">
    <source>
        <dbReference type="Proteomes" id="UP000008544"/>
    </source>
</evidence>